<proteinExistence type="predicted"/>
<keyword evidence="1" id="KW-0472">Membrane</keyword>
<feature type="transmembrane region" description="Helical" evidence="1">
    <location>
        <begin position="73"/>
        <end position="92"/>
    </location>
</feature>
<dbReference type="Proteomes" id="UP000018896">
    <property type="component" value="Unassembled WGS sequence"/>
</dbReference>
<gene>
    <name evidence="2" type="ORF">JCM9157_3370</name>
</gene>
<dbReference type="AlphaFoldDB" id="W4QWC2"/>
<dbReference type="OrthoDB" id="1747727at2"/>
<feature type="transmembrane region" description="Helical" evidence="1">
    <location>
        <begin position="32"/>
        <end position="61"/>
    </location>
</feature>
<evidence type="ECO:0000313" key="2">
    <source>
        <dbReference type="EMBL" id="GAE36212.1"/>
    </source>
</evidence>
<name>W4QWC2_HALA3</name>
<keyword evidence="1" id="KW-1133">Transmembrane helix</keyword>
<keyword evidence="3" id="KW-1185">Reference proteome</keyword>
<accession>W4QWC2</accession>
<reference evidence="2 3" key="1">
    <citation type="journal article" date="2014" name="Genome Announc.">
        <title>Draft Genome Sequences of Three Alkaliphilic Bacillus Strains, Bacillus wakoensis JCM 9140T, Bacillus akibai JCM 9157T, and Bacillus hemicellulosilyticus JCM 9152T.</title>
        <authorList>
            <person name="Yuki M."/>
            <person name="Oshima K."/>
            <person name="Suda W."/>
            <person name="Oshida Y."/>
            <person name="Kitamura K."/>
            <person name="Iida T."/>
            <person name="Hattori M."/>
            <person name="Ohkuma M."/>
        </authorList>
    </citation>
    <scope>NUCLEOTIDE SEQUENCE [LARGE SCALE GENOMIC DNA]</scope>
    <source>
        <strain evidence="2 3">JCM 9157</strain>
    </source>
</reference>
<organism evidence="2 3">
    <name type="scientific">Halalkalibacter akibai (strain ATCC 43226 / DSM 21942 / CIP 109018 / JCM 9157 / 1139)</name>
    <name type="common">Bacillus akibai</name>
    <dbReference type="NCBI Taxonomy" id="1236973"/>
    <lineage>
        <taxon>Bacteria</taxon>
        <taxon>Bacillati</taxon>
        <taxon>Bacillota</taxon>
        <taxon>Bacilli</taxon>
        <taxon>Bacillales</taxon>
        <taxon>Bacillaceae</taxon>
        <taxon>Halalkalibacter</taxon>
    </lineage>
</organism>
<evidence type="ECO:0000256" key="1">
    <source>
        <dbReference type="SAM" id="Phobius"/>
    </source>
</evidence>
<dbReference type="EMBL" id="BAUV01000030">
    <property type="protein sequence ID" value="GAE36212.1"/>
    <property type="molecule type" value="Genomic_DNA"/>
</dbReference>
<protein>
    <submittedName>
        <fullName evidence="2">Uncharacterized protein</fullName>
    </submittedName>
</protein>
<comment type="caution">
    <text evidence="2">The sequence shown here is derived from an EMBL/GenBank/DDBJ whole genome shotgun (WGS) entry which is preliminary data.</text>
</comment>
<evidence type="ECO:0000313" key="3">
    <source>
        <dbReference type="Proteomes" id="UP000018896"/>
    </source>
</evidence>
<dbReference type="eggNOG" id="ENOG5033CDR">
    <property type="taxonomic scope" value="Bacteria"/>
</dbReference>
<keyword evidence="1" id="KW-0812">Transmembrane</keyword>
<sequence length="302" mass="35617">MDSIVYSIMLLGSFLFLYKKREDTEPYFQLKLIGYFILGSFALNFDQVSLPLGFVVYLLFLYPHLNEQVKRRAAVLGVLAFIIVQWIIPFTIDEWQSRPVFIKHEIESVYSMNFLDEFERVREELKLEDNSLELENFKLEYTKEGQIRDLNWQIIGHNGNGYISYHIQYEKEEGRYRAMSSQSDDLFYYESLVGADRFFENLNVLDIQRLTHEKGDFSYYVIQSSGNQLYYPIEGQTPYVISNGDIQLLDDEQLPVGPYISAYAMVKTGEKRDDQGNITEESFEWTEPSDYLFDVNFAEEWE</sequence>
<dbReference type="RefSeq" id="WP_035666015.1">
    <property type="nucleotide sequence ID" value="NZ_BAUV01000030.1"/>
</dbReference>